<comment type="similarity">
    <text evidence="2 5">Belongs to the RecX family.</text>
</comment>
<dbReference type="EMBL" id="JACDXW010000002">
    <property type="protein sequence ID" value="MCB5363345.1"/>
    <property type="molecule type" value="Genomic_DNA"/>
</dbReference>
<comment type="subcellular location">
    <subcellularLocation>
        <location evidence="1 5">Cytoplasm</location>
    </subcellularLocation>
</comment>
<dbReference type="InterPro" id="IPR003783">
    <property type="entry name" value="Regulatory_RecX"/>
</dbReference>
<evidence type="ECO:0000313" key="10">
    <source>
        <dbReference type="Proteomes" id="UP000776983"/>
    </source>
</evidence>
<proteinExistence type="inferred from homology"/>
<dbReference type="RefSeq" id="WP_226953668.1">
    <property type="nucleotide sequence ID" value="NZ_JACDXW010000002.1"/>
</dbReference>
<dbReference type="Pfam" id="PF21982">
    <property type="entry name" value="RecX_HTH1"/>
    <property type="match status" value="1"/>
</dbReference>
<dbReference type="NCBIfam" id="NF001055">
    <property type="entry name" value="PRK00117.2-5"/>
    <property type="match status" value="1"/>
</dbReference>
<organism evidence="9 10">
    <name type="scientific">Mesopusillimonas faecipullorum</name>
    <dbReference type="NCBI Taxonomy" id="2755040"/>
    <lineage>
        <taxon>Bacteria</taxon>
        <taxon>Pseudomonadati</taxon>
        <taxon>Pseudomonadota</taxon>
        <taxon>Betaproteobacteria</taxon>
        <taxon>Burkholderiales</taxon>
        <taxon>Alcaligenaceae</taxon>
        <taxon>Mesopusillimonas</taxon>
    </lineage>
</organism>
<evidence type="ECO:0000313" key="9">
    <source>
        <dbReference type="EMBL" id="MCB5363345.1"/>
    </source>
</evidence>
<feature type="domain" description="RecX third three-helical" evidence="7">
    <location>
        <begin position="127"/>
        <end position="172"/>
    </location>
</feature>
<dbReference type="PANTHER" id="PTHR33602">
    <property type="entry name" value="REGULATORY PROTEIN RECX FAMILY PROTEIN"/>
    <property type="match status" value="1"/>
</dbReference>
<dbReference type="Proteomes" id="UP000776983">
    <property type="component" value="Unassembled WGS sequence"/>
</dbReference>
<evidence type="ECO:0000256" key="1">
    <source>
        <dbReference type="ARBA" id="ARBA00004496"/>
    </source>
</evidence>
<accession>A0ABS8CBD9</accession>
<dbReference type="InterPro" id="IPR053926">
    <property type="entry name" value="RecX_HTH_1st"/>
</dbReference>
<evidence type="ECO:0000256" key="5">
    <source>
        <dbReference type="HAMAP-Rule" id="MF_01114"/>
    </source>
</evidence>
<feature type="domain" description="RecX first three-helical" evidence="8">
    <location>
        <begin position="36"/>
        <end position="59"/>
    </location>
</feature>
<comment type="caution">
    <text evidence="9">The sequence shown here is derived from an EMBL/GenBank/DDBJ whole genome shotgun (WGS) entry which is preliminary data.</text>
</comment>
<keyword evidence="10" id="KW-1185">Reference proteome</keyword>
<name>A0ABS8CBD9_9BURK</name>
<sequence>MTRNKAFPPDDFETLASPDDAGTPGKQRAPTGISLKARAVNYLARREHSRQELARKLAPHVPPDEPEVLQALLDELERENWLSNQRFAQGMAHRRGVGRGTALVMQELRQHGLEAADLEVIRDQLRDTEFERAQEAWQKKFAQAPEDAKSYAKQARFMASRGFSNETFRRVLSEHSQTQE</sequence>
<keyword evidence="4 5" id="KW-0963">Cytoplasm</keyword>
<feature type="region of interest" description="Disordered" evidence="6">
    <location>
        <begin position="1"/>
        <end position="31"/>
    </location>
</feature>
<evidence type="ECO:0000256" key="6">
    <source>
        <dbReference type="SAM" id="MobiDB-lite"/>
    </source>
</evidence>
<dbReference type="Pfam" id="PF21981">
    <property type="entry name" value="RecX_HTH3"/>
    <property type="match status" value="1"/>
</dbReference>
<evidence type="ECO:0000256" key="3">
    <source>
        <dbReference type="ARBA" id="ARBA00018111"/>
    </source>
</evidence>
<comment type="function">
    <text evidence="5">Modulates RecA activity.</text>
</comment>
<dbReference type="InterPro" id="IPR036388">
    <property type="entry name" value="WH-like_DNA-bd_sf"/>
</dbReference>
<reference evidence="9 10" key="1">
    <citation type="submission" date="2020-07" db="EMBL/GenBank/DDBJ databases">
        <title>Pusillimonas sp. nov., isolated from poultry manure in Taiwan.</title>
        <authorList>
            <person name="Lin S.-Y."/>
            <person name="Tang Y.-S."/>
            <person name="Young C.-C."/>
        </authorList>
    </citation>
    <scope>NUCLEOTIDE SEQUENCE [LARGE SCALE GENOMIC DNA]</scope>
    <source>
        <strain evidence="9 10">CC-YST705</strain>
    </source>
</reference>
<evidence type="ECO:0000259" key="8">
    <source>
        <dbReference type="Pfam" id="PF21982"/>
    </source>
</evidence>
<dbReference type="Gene3D" id="1.10.10.10">
    <property type="entry name" value="Winged helix-like DNA-binding domain superfamily/Winged helix DNA-binding domain"/>
    <property type="match status" value="2"/>
</dbReference>
<evidence type="ECO:0000256" key="4">
    <source>
        <dbReference type="ARBA" id="ARBA00022490"/>
    </source>
</evidence>
<dbReference type="HAMAP" id="MF_01114">
    <property type="entry name" value="RecX"/>
    <property type="match status" value="1"/>
</dbReference>
<evidence type="ECO:0000256" key="2">
    <source>
        <dbReference type="ARBA" id="ARBA00009695"/>
    </source>
</evidence>
<gene>
    <name evidence="5 9" type="primary">recX</name>
    <name evidence="9" type="ORF">H0484_06200</name>
</gene>
<dbReference type="PANTHER" id="PTHR33602:SF1">
    <property type="entry name" value="REGULATORY PROTEIN RECX FAMILY PROTEIN"/>
    <property type="match status" value="1"/>
</dbReference>
<evidence type="ECO:0000259" key="7">
    <source>
        <dbReference type="Pfam" id="PF21981"/>
    </source>
</evidence>
<protein>
    <recommendedName>
        <fullName evidence="3 5">Regulatory protein RecX</fullName>
    </recommendedName>
</protein>
<dbReference type="InterPro" id="IPR053925">
    <property type="entry name" value="RecX_HTH_3rd"/>
</dbReference>